<dbReference type="NCBIfam" id="TIGR04111">
    <property type="entry name" value="BcepMu_gp16"/>
    <property type="match status" value="1"/>
</dbReference>
<dbReference type="InterPro" id="IPR026365">
    <property type="entry name" value="BcepMu_gp16"/>
</dbReference>
<keyword evidence="2" id="KW-1185">Reference proteome</keyword>
<keyword evidence="1" id="KW-0238">DNA-binding</keyword>
<organism evidence="1 2">
    <name type="scientific">Burkholderia metallica</name>
    <dbReference type="NCBI Taxonomy" id="488729"/>
    <lineage>
        <taxon>Bacteria</taxon>
        <taxon>Pseudomonadati</taxon>
        <taxon>Pseudomonadota</taxon>
        <taxon>Betaproteobacteria</taxon>
        <taxon>Burkholderiales</taxon>
        <taxon>Burkholderiaceae</taxon>
        <taxon>Burkholderia</taxon>
        <taxon>Burkholderia cepacia complex</taxon>
    </lineage>
</organism>
<comment type="caution">
    <text evidence="1">The sequence shown here is derived from an EMBL/GenBank/DDBJ whole genome shotgun (WGS) entry which is preliminary data.</text>
</comment>
<reference evidence="1" key="1">
    <citation type="submission" date="2023-07" db="EMBL/GenBank/DDBJ databases">
        <title>A collection of bacterial strains from the Burkholderia cepacia Research Laboratory and Repository.</title>
        <authorList>
            <person name="Lipuma J."/>
            <person name="Spilker T."/>
            <person name="Caverly L."/>
        </authorList>
    </citation>
    <scope>NUCLEOTIDE SEQUENCE</scope>
    <source>
        <strain evidence="1">AU42020</strain>
    </source>
</reference>
<sequence length="83" mass="9016">MTTLKTHAQVRDHFVRTGTAVKEWAKAHGLAPATVYEVLAGRRKCLRGDSHKAAVLLGLKDGEIVERESHLSAEGGTEQHESA</sequence>
<protein>
    <submittedName>
        <fullName evidence="1">DNA-binding protein</fullName>
    </submittedName>
</protein>
<dbReference type="Proteomes" id="UP001171606">
    <property type="component" value="Unassembled WGS sequence"/>
</dbReference>
<dbReference type="RefSeq" id="WP_226288726.1">
    <property type="nucleotide sequence ID" value="NZ_JAUJSQ010000014.1"/>
</dbReference>
<evidence type="ECO:0000313" key="2">
    <source>
        <dbReference type="Proteomes" id="UP001171606"/>
    </source>
</evidence>
<accession>A0ABT8PJA4</accession>
<dbReference type="GO" id="GO:0003677">
    <property type="term" value="F:DNA binding"/>
    <property type="evidence" value="ECO:0007669"/>
    <property type="project" value="UniProtKB-KW"/>
</dbReference>
<gene>
    <name evidence="1" type="ORF">QZM52_28190</name>
</gene>
<dbReference type="EMBL" id="JAUJSQ010000014">
    <property type="protein sequence ID" value="MDN7935157.1"/>
    <property type="molecule type" value="Genomic_DNA"/>
</dbReference>
<proteinExistence type="predicted"/>
<evidence type="ECO:0000313" key="1">
    <source>
        <dbReference type="EMBL" id="MDN7935157.1"/>
    </source>
</evidence>
<name>A0ABT8PJA4_9BURK</name>